<evidence type="ECO:0000256" key="3">
    <source>
        <dbReference type="ARBA" id="ARBA00022833"/>
    </source>
</evidence>
<keyword evidence="3" id="KW-0862">Zinc</keyword>
<protein>
    <recommendedName>
        <fullName evidence="6">SWIM-type domain-containing protein</fullName>
    </recommendedName>
</protein>
<sequence>MFKEDPDNIPDSWVLDDDEETASESSQPQDTDGVLPAGYDHDFWDPLLEEHLGGSDAVEVMAGIKVPKTAPSPTPSVIHCTTGNGNAFDHTVRLSGEDPTDWKKDLDFLGVHQRERPPPTPPVRETRPLSEISDEEFDVPPMQTRTTRHSFVLSCHDTHCDWRILAQELTNCGYYTIKKANFVHICPFDTRDLYKRRATSKVIAHVYRSRYGEPTLGPKSAQLQQMVLEDLRVSASYMKCHRAKGKATESITGNAEDSYLELASYFERLKATNLGTVTAIETELDDFGQTRFLYAFLSFGASIRGFRRVRPVLIVDGTHLSGKYKGVLLTASGQDANFQVFPLAYAVADGENDESWHWFLAKVERIIADSNALTIISDRNNSLLKAKQIVFPKAHHGACIVHIMRNVVSRFKNKGLAKMVCAAAFSYRRKDFNDNFGKIRQASAACAKYLEDIGTAKWSRTYFPGNRYNLLTSNVAEQLNNALSKSRASPVVELFMFIQRMLTRWFSARRTKSAKHRGAVTPEVEDVMQTHIRLTKGSKISNITSWSYQVKGVFGHTNTVSLDNKVCTCQVFQHLKIPCGHALLAADSIGYPHSQLFGDCYKTQTWKETYAGVIYPEALIGDHPLPPAIERLSLQPPKTRRPSGRPKDKRYPSTGEIQVPKKTKLNRCGRCGISGHNRTNCKVPI</sequence>
<keyword evidence="2 4" id="KW-0863">Zinc-finger</keyword>
<dbReference type="InterPro" id="IPR006564">
    <property type="entry name" value="Znf_PMZ"/>
</dbReference>
<dbReference type="Pfam" id="PF04434">
    <property type="entry name" value="SWIM"/>
    <property type="match status" value="1"/>
</dbReference>
<evidence type="ECO:0000256" key="1">
    <source>
        <dbReference type="ARBA" id="ARBA00022723"/>
    </source>
</evidence>
<evidence type="ECO:0000313" key="7">
    <source>
        <dbReference type="EMBL" id="RIA05533.1"/>
    </source>
</evidence>
<evidence type="ECO:0000256" key="5">
    <source>
        <dbReference type="SAM" id="MobiDB-lite"/>
    </source>
</evidence>
<feature type="region of interest" description="Disordered" evidence="5">
    <location>
        <begin position="627"/>
        <end position="656"/>
    </location>
</feature>
<name>A0A397L0W2_BRACM</name>
<proteinExistence type="predicted"/>
<evidence type="ECO:0000259" key="6">
    <source>
        <dbReference type="PROSITE" id="PS50966"/>
    </source>
</evidence>
<dbReference type="GO" id="GO:0008270">
    <property type="term" value="F:zinc ion binding"/>
    <property type="evidence" value="ECO:0007669"/>
    <property type="project" value="UniProtKB-KW"/>
</dbReference>
<evidence type="ECO:0000256" key="4">
    <source>
        <dbReference type="PROSITE-ProRule" id="PRU00325"/>
    </source>
</evidence>
<keyword evidence="1" id="KW-0479">Metal-binding</keyword>
<dbReference type="Proteomes" id="UP000264353">
    <property type="component" value="Unassembled WGS sequence"/>
</dbReference>
<feature type="region of interest" description="Disordered" evidence="5">
    <location>
        <begin position="1"/>
        <end position="38"/>
    </location>
</feature>
<gene>
    <name evidence="7" type="ORF">BRARA_K00051</name>
</gene>
<feature type="domain" description="SWIM-type" evidence="6">
    <location>
        <begin position="558"/>
        <end position="590"/>
    </location>
</feature>
<dbReference type="PANTHER" id="PTHR31973:SF187">
    <property type="entry name" value="MUTATOR TRANSPOSASE MUDRA PROTEIN"/>
    <property type="match status" value="1"/>
</dbReference>
<reference evidence="7" key="1">
    <citation type="submission" date="2018-06" db="EMBL/GenBank/DDBJ databases">
        <title>WGS assembly of Brassica rapa FPsc.</title>
        <authorList>
            <person name="Bowman J."/>
            <person name="Kohchi T."/>
            <person name="Yamato K."/>
            <person name="Jenkins J."/>
            <person name="Shu S."/>
            <person name="Ishizaki K."/>
            <person name="Yamaoka S."/>
            <person name="Nishihama R."/>
            <person name="Nakamura Y."/>
            <person name="Berger F."/>
            <person name="Adam C."/>
            <person name="Aki S."/>
            <person name="Althoff F."/>
            <person name="Araki T."/>
            <person name="Arteaga-Vazquez M."/>
            <person name="Balasubrmanian S."/>
            <person name="Bauer D."/>
            <person name="Boehm C."/>
            <person name="Briginshaw L."/>
            <person name="Caballero-Perez J."/>
            <person name="Catarino B."/>
            <person name="Chen F."/>
            <person name="Chiyoda S."/>
            <person name="Chovatia M."/>
            <person name="Davies K."/>
            <person name="Delmans M."/>
            <person name="Demura T."/>
            <person name="Dierschke T."/>
            <person name="Dolan L."/>
            <person name="Dorantes-Acosta A."/>
            <person name="Eklund D."/>
            <person name="Florent S."/>
            <person name="Flores-Sandoval E."/>
            <person name="Fujiyama A."/>
            <person name="Fukuzawa H."/>
            <person name="Galik B."/>
            <person name="Grimanelli D."/>
            <person name="Grimwood J."/>
            <person name="Grossniklaus U."/>
            <person name="Hamada T."/>
            <person name="Haseloff J."/>
            <person name="Hetherington A."/>
            <person name="Higo A."/>
            <person name="Hirakawa Y."/>
            <person name="Hundley H."/>
            <person name="Ikeda Y."/>
            <person name="Inoue K."/>
            <person name="Inoue S."/>
            <person name="Ishida S."/>
            <person name="Jia Q."/>
            <person name="Kakita M."/>
            <person name="Kanazawa T."/>
            <person name="Kawai Y."/>
            <person name="Kawashima T."/>
            <person name="Kennedy M."/>
            <person name="Kinose K."/>
            <person name="Kinoshita T."/>
            <person name="Kohara Y."/>
            <person name="Koide E."/>
            <person name="Komatsu K."/>
            <person name="Kopischke S."/>
            <person name="Kubo M."/>
            <person name="Kyozuka J."/>
            <person name="Lagercrantz U."/>
            <person name="Lin S."/>
            <person name="Lindquist E."/>
            <person name="Lipzen A."/>
            <person name="Lu C."/>
            <person name="Luna E."/>
            <person name="Martienssen R."/>
            <person name="Minamino N."/>
            <person name="Mizutani M."/>
            <person name="Mizutani M."/>
            <person name="Mochizuki N."/>
            <person name="Monte I."/>
            <person name="Mosher R."/>
            <person name="Nagasaki H."/>
            <person name="Nakagami H."/>
            <person name="Naramoto S."/>
            <person name="Nishitani K."/>
            <person name="Ohtani M."/>
            <person name="Okamoto T."/>
            <person name="Okumura M."/>
            <person name="Phillips J."/>
            <person name="Pollak B."/>
            <person name="Reinders A."/>
            <person name="Roevekamp M."/>
            <person name="Sano R."/>
            <person name="Sawa S."/>
            <person name="Schmid M."/>
            <person name="Shirakawa M."/>
            <person name="Solano R."/>
            <person name="Spunde A."/>
            <person name="Suetsugu N."/>
            <person name="Sugano S."/>
            <person name="Sugiyama A."/>
            <person name="Sun R."/>
            <person name="Suzuki Y."/>
            <person name="Takenaka M."/>
            <person name="Takezawa D."/>
            <person name="Tomogane H."/>
            <person name="Tsuzuki M."/>
            <person name="Ueda T."/>
            <person name="Umeda M."/>
            <person name="Ward J."/>
            <person name="Watanabe Y."/>
            <person name="Yazaki K."/>
            <person name="Yokoyama R."/>
            <person name="Yoshitake Y."/>
            <person name="Yotsui I."/>
            <person name="Zachgo S."/>
            <person name="Schmutz J."/>
        </authorList>
    </citation>
    <scope>NUCLEOTIDE SEQUENCE [LARGE SCALE GENOMIC DNA]</scope>
</reference>
<dbReference type="Pfam" id="PF10551">
    <property type="entry name" value="MULE"/>
    <property type="match status" value="1"/>
</dbReference>
<evidence type="ECO:0000256" key="2">
    <source>
        <dbReference type="ARBA" id="ARBA00022771"/>
    </source>
</evidence>
<dbReference type="PANTHER" id="PTHR31973">
    <property type="entry name" value="POLYPROTEIN, PUTATIVE-RELATED"/>
    <property type="match status" value="1"/>
</dbReference>
<dbReference type="EMBL" id="KZ863911">
    <property type="protein sequence ID" value="RIA05533.1"/>
    <property type="molecule type" value="Genomic_DNA"/>
</dbReference>
<accession>A0A397L0W2</accession>
<dbReference type="SMART" id="SM00575">
    <property type="entry name" value="ZnF_PMZ"/>
    <property type="match status" value="1"/>
</dbReference>
<dbReference type="InterPro" id="IPR007527">
    <property type="entry name" value="Znf_SWIM"/>
</dbReference>
<organism evidence="7">
    <name type="scientific">Brassica campestris</name>
    <name type="common">Field mustard</name>
    <dbReference type="NCBI Taxonomy" id="3711"/>
    <lineage>
        <taxon>Eukaryota</taxon>
        <taxon>Viridiplantae</taxon>
        <taxon>Streptophyta</taxon>
        <taxon>Embryophyta</taxon>
        <taxon>Tracheophyta</taxon>
        <taxon>Spermatophyta</taxon>
        <taxon>Magnoliopsida</taxon>
        <taxon>eudicotyledons</taxon>
        <taxon>Gunneridae</taxon>
        <taxon>Pentapetalae</taxon>
        <taxon>rosids</taxon>
        <taxon>malvids</taxon>
        <taxon>Brassicales</taxon>
        <taxon>Brassicaceae</taxon>
        <taxon>Brassiceae</taxon>
        <taxon>Brassica</taxon>
    </lineage>
</organism>
<dbReference type="PROSITE" id="PS50966">
    <property type="entry name" value="ZF_SWIM"/>
    <property type="match status" value="1"/>
</dbReference>
<dbReference type="InterPro" id="IPR018289">
    <property type="entry name" value="MULE_transposase_dom"/>
</dbReference>
<dbReference type="AlphaFoldDB" id="A0A397L0W2"/>